<dbReference type="InterPro" id="IPR008538">
    <property type="entry name" value="Uma2"/>
</dbReference>
<gene>
    <name evidence="2" type="ORF">HHL22_05395</name>
</gene>
<sequence length="122" mass="13614">MSDSNAGFTLANGAVRSPDASWVSAGRWNALTAAQQDKFAQVCPEFVVEMRSKTDSLRVLPEKMKEYRQNGALLGWLLSCDDERAYIFRAGQEGYETLEGFNRELAGEAVLPGLRVDLRKLR</sequence>
<dbReference type="GO" id="GO:0004519">
    <property type="term" value="F:endonuclease activity"/>
    <property type="evidence" value="ECO:0007669"/>
    <property type="project" value="UniProtKB-KW"/>
</dbReference>
<protein>
    <submittedName>
        <fullName evidence="2">Uma2 family endonuclease</fullName>
    </submittedName>
</protein>
<evidence type="ECO:0000259" key="1">
    <source>
        <dbReference type="Pfam" id="PF05685"/>
    </source>
</evidence>
<keyword evidence="3" id="KW-1185">Reference proteome</keyword>
<dbReference type="CDD" id="cd06260">
    <property type="entry name" value="DUF820-like"/>
    <property type="match status" value="1"/>
</dbReference>
<dbReference type="Gene3D" id="3.90.1570.10">
    <property type="entry name" value="tt1808, chain A"/>
    <property type="match status" value="1"/>
</dbReference>
<dbReference type="InterPro" id="IPR011335">
    <property type="entry name" value="Restrct_endonuc-II-like"/>
</dbReference>
<reference evidence="2 3" key="1">
    <citation type="submission" date="2020-04" db="EMBL/GenBank/DDBJ databases">
        <title>Hymenobacter polaris sp. nov., isolated from Arctic soil.</title>
        <authorList>
            <person name="Dahal R.H."/>
        </authorList>
    </citation>
    <scope>NUCLEOTIDE SEQUENCE [LARGE SCALE GENOMIC DNA]</scope>
    <source>
        <strain evidence="2 3">RP-2-7</strain>
    </source>
</reference>
<accession>A0A7Y0FLM4</accession>
<evidence type="ECO:0000313" key="2">
    <source>
        <dbReference type="EMBL" id="NML64635.1"/>
    </source>
</evidence>
<name>A0A7Y0FLM4_9BACT</name>
<dbReference type="SUPFAM" id="SSF52980">
    <property type="entry name" value="Restriction endonuclease-like"/>
    <property type="match status" value="1"/>
</dbReference>
<dbReference type="Pfam" id="PF05685">
    <property type="entry name" value="Uma2"/>
    <property type="match status" value="1"/>
</dbReference>
<dbReference type="Proteomes" id="UP000559626">
    <property type="component" value="Unassembled WGS sequence"/>
</dbReference>
<keyword evidence="2" id="KW-0378">Hydrolase</keyword>
<dbReference type="EMBL" id="JABBGH010000001">
    <property type="protein sequence ID" value="NML64635.1"/>
    <property type="molecule type" value="Genomic_DNA"/>
</dbReference>
<dbReference type="PANTHER" id="PTHR34107:SF7">
    <property type="entry name" value="SLR2092 PROTEIN"/>
    <property type="match status" value="1"/>
</dbReference>
<keyword evidence="2" id="KW-0540">Nuclease</keyword>
<feature type="domain" description="Putative restriction endonuclease" evidence="1">
    <location>
        <begin position="3"/>
        <end position="118"/>
    </location>
</feature>
<dbReference type="AlphaFoldDB" id="A0A7Y0FLM4"/>
<evidence type="ECO:0000313" key="3">
    <source>
        <dbReference type="Proteomes" id="UP000559626"/>
    </source>
</evidence>
<proteinExistence type="predicted"/>
<dbReference type="PANTHER" id="PTHR34107">
    <property type="entry name" value="SLL0198 PROTEIN-RELATED"/>
    <property type="match status" value="1"/>
</dbReference>
<dbReference type="InterPro" id="IPR012296">
    <property type="entry name" value="Nuclease_put_TT1808"/>
</dbReference>
<keyword evidence="2" id="KW-0255">Endonuclease</keyword>
<comment type="caution">
    <text evidence="2">The sequence shown here is derived from an EMBL/GenBank/DDBJ whole genome shotgun (WGS) entry which is preliminary data.</text>
</comment>
<organism evidence="2 3">
    <name type="scientific">Hymenobacter polaris</name>
    <dbReference type="NCBI Taxonomy" id="2682546"/>
    <lineage>
        <taxon>Bacteria</taxon>
        <taxon>Pseudomonadati</taxon>
        <taxon>Bacteroidota</taxon>
        <taxon>Cytophagia</taxon>
        <taxon>Cytophagales</taxon>
        <taxon>Hymenobacteraceae</taxon>
        <taxon>Hymenobacter</taxon>
    </lineage>
</organism>